<dbReference type="AlphaFoldDB" id="A0A7J3SLE6"/>
<evidence type="ECO:0000313" key="4">
    <source>
        <dbReference type="EMBL" id="HGZ60102.1"/>
    </source>
</evidence>
<organism evidence="4">
    <name type="scientific">Fervidicoccus fontis</name>
    <dbReference type="NCBI Taxonomy" id="683846"/>
    <lineage>
        <taxon>Archaea</taxon>
        <taxon>Thermoproteota</taxon>
        <taxon>Thermoprotei</taxon>
        <taxon>Fervidicoccales</taxon>
        <taxon>Fervidicoccaceae</taxon>
        <taxon>Fervidicoccus</taxon>
    </lineage>
</organism>
<dbReference type="GO" id="GO:0004803">
    <property type="term" value="F:transposase activity"/>
    <property type="evidence" value="ECO:0007669"/>
    <property type="project" value="InterPro"/>
</dbReference>
<dbReference type="PANTHER" id="PTHR33217">
    <property type="entry name" value="TRANSPOSASE FOR INSERTION SEQUENCE ELEMENT IS1081"/>
    <property type="match status" value="1"/>
</dbReference>
<evidence type="ECO:0000256" key="3">
    <source>
        <dbReference type="ARBA" id="ARBA00023172"/>
    </source>
</evidence>
<gene>
    <name evidence="4" type="ORF">ENW83_02700</name>
</gene>
<accession>A0A7J3SLE6</accession>
<dbReference type="PANTHER" id="PTHR33217:SF7">
    <property type="entry name" value="TRANSPOSASE FOR INSERTION SEQUENCE ELEMENT IS1081"/>
    <property type="match status" value="1"/>
</dbReference>
<evidence type="ECO:0000256" key="2">
    <source>
        <dbReference type="ARBA" id="ARBA00023125"/>
    </source>
</evidence>
<name>A0A7J3SLE6_9CREN</name>
<dbReference type="GO" id="GO:0003677">
    <property type="term" value="F:DNA binding"/>
    <property type="evidence" value="ECO:0007669"/>
    <property type="project" value="UniProtKB-KW"/>
</dbReference>
<evidence type="ECO:0000256" key="1">
    <source>
        <dbReference type="ARBA" id="ARBA00022578"/>
    </source>
</evidence>
<dbReference type="GO" id="GO:0006313">
    <property type="term" value="P:DNA transposition"/>
    <property type="evidence" value="ECO:0007669"/>
    <property type="project" value="InterPro"/>
</dbReference>
<dbReference type="EMBL" id="DTLS01000076">
    <property type="protein sequence ID" value="HGZ60102.1"/>
    <property type="molecule type" value="Genomic_DNA"/>
</dbReference>
<evidence type="ECO:0008006" key="5">
    <source>
        <dbReference type="Google" id="ProtNLM"/>
    </source>
</evidence>
<proteinExistence type="predicted"/>
<dbReference type="Pfam" id="PF00872">
    <property type="entry name" value="Transposase_mut"/>
    <property type="match status" value="2"/>
</dbReference>
<comment type="caution">
    <text evidence="4">The sequence shown here is derived from an EMBL/GenBank/DDBJ whole genome shotgun (WGS) entry which is preliminary data.</text>
</comment>
<sequence>MLTFFPASFRESAEVWKEVLADLKERGLKEPLLFMGDGLKGLPHAVKEIYPKADFQSCLLEKMRQSLAKVRKRDQELQPFIYSTNALERFQKEVKRRAKMIESFSQPEGEEKVLLMVTEQMNESYRKRILPNWHISKPALEKMRKEKYGTEVRSEEAPVEV</sequence>
<dbReference type="InterPro" id="IPR001207">
    <property type="entry name" value="Transposase_mutator"/>
</dbReference>
<keyword evidence="1" id="KW-0815">Transposition</keyword>
<keyword evidence="2" id="KW-0238">DNA-binding</keyword>
<protein>
    <recommendedName>
        <fullName evidence="5">Transposase</fullName>
    </recommendedName>
</protein>
<reference evidence="4" key="1">
    <citation type="journal article" date="2020" name="mSystems">
        <title>Genome- and Community-Level Interaction Insights into Carbon Utilization and Element Cycling Functions of Hydrothermarchaeota in Hydrothermal Sediment.</title>
        <authorList>
            <person name="Zhou Z."/>
            <person name="Liu Y."/>
            <person name="Xu W."/>
            <person name="Pan J."/>
            <person name="Luo Z.H."/>
            <person name="Li M."/>
        </authorList>
    </citation>
    <scope>NUCLEOTIDE SEQUENCE [LARGE SCALE GENOMIC DNA]</scope>
    <source>
        <strain evidence="4">SpSt-885</strain>
    </source>
</reference>
<keyword evidence="3" id="KW-0233">DNA recombination</keyword>